<protein>
    <submittedName>
        <fullName evidence="1">Uncharacterized protein</fullName>
    </submittedName>
</protein>
<dbReference type="EMBL" id="BSXG01000028">
    <property type="protein sequence ID" value="GME26502.1"/>
    <property type="molecule type" value="Genomic_DNA"/>
</dbReference>
<evidence type="ECO:0000313" key="2">
    <source>
        <dbReference type="Proteomes" id="UP001165186"/>
    </source>
</evidence>
<gene>
    <name evidence="1" type="primary">g8862</name>
    <name evidence="1" type="ORF">NpPPO83_00008862</name>
</gene>
<dbReference type="Proteomes" id="UP001165186">
    <property type="component" value="Unassembled WGS sequence"/>
</dbReference>
<reference evidence="1" key="1">
    <citation type="submission" date="2024-09" db="EMBL/GenBank/DDBJ databases">
        <title>Draft Genome Sequences of Neofusicoccum parvum.</title>
        <authorList>
            <person name="Ashida A."/>
            <person name="Camagna M."/>
            <person name="Tanaka A."/>
            <person name="Takemoto D."/>
        </authorList>
    </citation>
    <scope>NUCLEOTIDE SEQUENCE</scope>
    <source>
        <strain evidence="1">PPO83</strain>
    </source>
</reference>
<name>A0ACB5S1B2_9PEZI</name>
<comment type="caution">
    <text evidence="1">The sequence shown here is derived from an EMBL/GenBank/DDBJ whole genome shotgun (WGS) entry which is preliminary data.</text>
</comment>
<organism evidence="1 2">
    <name type="scientific">Neofusicoccum parvum</name>
    <dbReference type="NCBI Taxonomy" id="310453"/>
    <lineage>
        <taxon>Eukaryota</taxon>
        <taxon>Fungi</taxon>
        <taxon>Dikarya</taxon>
        <taxon>Ascomycota</taxon>
        <taxon>Pezizomycotina</taxon>
        <taxon>Dothideomycetes</taxon>
        <taxon>Dothideomycetes incertae sedis</taxon>
        <taxon>Botryosphaeriales</taxon>
        <taxon>Botryosphaeriaceae</taxon>
        <taxon>Neofusicoccum</taxon>
    </lineage>
</organism>
<proteinExistence type="predicted"/>
<keyword evidence="2" id="KW-1185">Reference proteome</keyword>
<evidence type="ECO:0000313" key="1">
    <source>
        <dbReference type="EMBL" id="GME26502.1"/>
    </source>
</evidence>
<sequence length="177" mass="20976">MTTPAPDPSSLAASTRRTIVRAELTFNILAGEFIEVLRLLHAAIKFHNTHINHLRYNTSPFRIVSRPASRARTKKLARLAHERYVDLHRRWHASYNMIELEWLEAQPEDVERWIQPYETWFHETSVEQSRLRGELWTAELRYEEARFEEAWGVRFRLEQPPRMAVGAHGEQLLLGWH</sequence>
<accession>A0ACB5S1B2</accession>